<dbReference type="EMBL" id="BJNT01000008">
    <property type="protein sequence ID" value="GEC85884.1"/>
    <property type="molecule type" value="Genomic_DNA"/>
</dbReference>
<protein>
    <submittedName>
        <fullName evidence="2">Uncharacterized protein</fullName>
    </submittedName>
</protein>
<gene>
    <name evidence="2" type="ORF">CVA01_11980</name>
</gene>
<feature type="compositionally biased region" description="Polar residues" evidence="1">
    <location>
        <begin position="82"/>
        <end position="93"/>
    </location>
</feature>
<dbReference type="Proteomes" id="UP000319986">
    <property type="component" value="Unassembled WGS sequence"/>
</dbReference>
<feature type="region of interest" description="Disordered" evidence="1">
    <location>
        <begin position="35"/>
        <end position="93"/>
    </location>
</feature>
<accession>A0A4Y4C377</accession>
<comment type="caution">
    <text evidence="2">The sequence shown here is derived from an EMBL/GenBank/DDBJ whole genome shotgun (WGS) entry which is preliminary data.</text>
</comment>
<sequence length="93" mass="10116">MIHLGDRDVELPADLRDERAHHRALLFEGMHIPEENIEFTGSDPHMSGKASAPGPPATDPRQQTPDRRTYAGNRGFIRPDPTGTSAGSSPSDT</sequence>
<evidence type="ECO:0000256" key="1">
    <source>
        <dbReference type="SAM" id="MobiDB-lite"/>
    </source>
</evidence>
<proteinExistence type="predicted"/>
<dbReference type="AlphaFoldDB" id="A0A4Y4C377"/>
<reference evidence="2 3" key="1">
    <citation type="submission" date="2019-06" db="EMBL/GenBank/DDBJ databases">
        <title>Whole genome shotgun sequence of Corynebacterium variabile NBRC 15286.</title>
        <authorList>
            <person name="Hosoyama A."/>
            <person name="Uohara A."/>
            <person name="Ohji S."/>
            <person name="Ichikawa N."/>
        </authorList>
    </citation>
    <scope>NUCLEOTIDE SEQUENCE [LARGE SCALE GENOMIC DNA]</scope>
    <source>
        <strain evidence="2 3">NBRC 15286</strain>
    </source>
</reference>
<name>A0A4Y4C377_9CORY</name>
<organism evidence="2 3">
    <name type="scientific">Corynebacterium variabile</name>
    <dbReference type="NCBI Taxonomy" id="1727"/>
    <lineage>
        <taxon>Bacteria</taxon>
        <taxon>Bacillati</taxon>
        <taxon>Actinomycetota</taxon>
        <taxon>Actinomycetes</taxon>
        <taxon>Mycobacteriales</taxon>
        <taxon>Corynebacteriaceae</taxon>
        <taxon>Corynebacterium</taxon>
    </lineage>
</organism>
<evidence type="ECO:0000313" key="2">
    <source>
        <dbReference type="EMBL" id="GEC85884.1"/>
    </source>
</evidence>
<evidence type="ECO:0000313" key="3">
    <source>
        <dbReference type="Proteomes" id="UP000319986"/>
    </source>
</evidence>